<gene>
    <name evidence="5" type="ORF">METZ01_LOCUS512869</name>
</gene>
<dbReference type="PANTHER" id="PTHR42789">
    <property type="entry name" value="D-ISOMER SPECIFIC 2-HYDROXYACID DEHYDROGENASE FAMILY PROTEIN (AFU_ORTHOLOGUE AFUA_6G10090)"/>
    <property type="match status" value="1"/>
</dbReference>
<accession>A0A383EUU7</accession>
<keyword evidence="2" id="KW-0560">Oxidoreductase</keyword>
<dbReference type="InterPro" id="IPR050857">
    <property type="entry name" value="D-2-hydroxyacid_DH"/>
</dbReference>
<dbReference type="SUPFAM" id="SSF52283">
    <property type="entry name" value="Formate/glycerate dehydrogenase catalytic domain-like"/>
    <property type="match status" value="1"/>
</dbReference>
<dbReference type="InterPro" id="IPR006139">
    <property type="entry name" value="D-isomer_2_OHA_DH_cat_dom"/>
</dbReference>
<dbReference type="PANTHER" id="PTHR42789:SF1">
    <property type="entry name" value="D-ISOMER SPECIFIC 2-HYDROXYACID DEHYDROGENASE FAMILY PROTEIN (AFU_ORTHOLOGUE AFUA_6G10090)"/>
    <property type="match status" value="1"/>
</dbReference>
<comment type="similarity">
    <text evidence="1">Belongs to the D-isomer specific 2-hydroxyacid dehydrogenase family.</text>
</comment>
<evidence type="ECO:0000259" key="4">
    <source>
        <dbReference type="Pfam" id="PF00389"/>
    </source>
</evidence>
<reference evidence="5" key="1">
    <citation type="submission" date="2018-05" db="EMBL/GenBank/DDBJ databases">
        <authorList>
            <person name="Lanie J.A."/>
            <person name="Ng W.-L."/>
            <person name="Kazmierczak K.M."/>
            <person name="Andrzejewski T.M."/>
            <person name="Davidsen T.M."/>
            <person name="Wayne K.J."/>
            <person name="Tettelin H."/>
            <person name="Glass J.I."/>
            <person name="Rusch D."/>
            <person name="Podicherti R."/>
            <person name="Tsui H.-C.T."/>
            <person name="Winkler M.E."/>
        </authorList>
    </citation>
    <scope>NUCLEOTIDE SEQUENCE</scope>
</reference>
<evidence type="ECO:0000313" key="5">
    <source>
        <dbReference type="EMBL" id="SVE60015.1"/>
    </source>
</evidence>
<dbReference type="Gene3D" id="3.40.50.720">
    <property type="entry name" value="NAD(P)-binding Rossmann-like Domain"/>
    <property type="match status" value="1"/>
</dbReference>
<dbReference type="Pfam" id="PF00389">
    <property type="entry name" value="2-Hacid_dh"/>
    <property type="match status" value="1"/>
</dbReference>
<evidence type="ECO:0000256" key="1">
    <source>
        <dbReference type="ARBA" id="ARBA00005854"/>
    </source>
</evidence>
<dbReference type="EMBL" id="UINC01228623">
    <property type="protein sequence ID" value="SVE60015.1"/>
    <property type="molecule type" value="Genomic_DNA"/>
</dbReference>
<proteinExistence type="inferred from homology"/>
<sequence>MSTNNPNIKSVVIPDDYPSVFLDSQALNRLRRVPNISVSIYNTRAGNRIELKRRVGDAHTIIVTRTTTRLDENIIVQSSKTLKHIAVWGTATDHIDLVQAKNLGILVTNTPDTHYDSVAEHALALMFALARRIPQLDQRVRDGEWPRG</sequence>
<feature type="non-terminal residue" evidence="5">
    <location>
        <position position="148"/>
    </location>
</feature>
<evidence type="ECO:0000256" key="2">
    <source>
        <dbReference type="ARBA" id="ARBA00023002"/>
    </source>
</evidence>
<dbReference type="GO" id="GO:0016616">
    <property type="term" value="F:oxidoreductase activity, acting on the CH-OH group of donors, NAD or NADP as acceptor"/>
    <property type="evidence" value="ECO:0007669"/>
    <property type="project" value="InterPro"/>
</dbReference>
<evidence type="ECO:0000256" key="3">
    <source>
        <dbReference type="ARBA" id="ARBA00023027"/>
    </source>
</evidence>
<feature type="domain" description="D-isomer specific 2-hydroxyacid dehydrogenase catalytic" evidence="4">
    <location>
        <begin position="36"/>
        <end position="122"/>
    </location>
</feature>
<name>A0A383EUU7_9ZZZZ</name>
<dbReference type="AlphaFoldDB" id="A0A383EUU7"/>
<dbReference type="GO" id="GO:0051287">
    <property type="term" value="F:NAD binding"/>
    <property type="evidence" value="ECO:0007669"/>
    <property type="project" value="InterPro"/>
</dbReference>
<protein>
    <recommendedName>
        <fullName evidence="4">D-isomer specific 2-hydroxyacid dehydrogenase catalytic domain-containing protein</fullName>
    </recommendedName>
</protein>
<organism evidence="5">
    <name type="scientific">marine metagenome</name>
    <dbReference type="NCBI Taxonomy" id="408172"/>
    <lineage>
        <taxon>unclassified sequences</taxon>
        <taxon>metagenomes</taxon>
        <taxon>ecological metagenomes</taxon>
    </lineage>
</organism>
<keyword evidence="3" id="KW-0520">NAD</keyword>